<reference evidence="13 14" key="1">
    <citation type="submission" date="2016-10" db="EMBL/GenBank/DDBJ databases">
        <authorList>
            <person name="de Groot N.N."/>
        </authorList>
    </citation>
    <scope>NUCLEOTIDE SEQUENCE [LARGE SCALE GENOMIC DNA]</scope>
    <source>
        <strain evidence="13 14">DSM 1283</strain>
    </source>
</reference>
<dbReference type="PROSITE" id="PS00041">
    <property type="entry name" value="HTH_ARAC_FAMILY_1"/>
    <property type="match status" value="1"/>
</dbReference>
<evidence type="ECO:0000256" key="8">
    <source>
        <dbReference type="ARBA" id="ARBA00023163"/>
    </source>
</evidence>
<evidence type="ECO:0000256" key="9">
    <source>
        <dbReference type="ARBA" id="ARBA00024867"/>
    </source>
</evidence>
<evidence type="ECO:0000256" key="4">
    <source>
        <dbReference type="ARBA" id="ARBA00022553"/>
    </source>
</evidence>
<dbReference type="InterPro" id="IPR018062">
    <property type="entry name" value="HTH_AraC-typ_CS"/>
</dbReference>
<accession>A0A1I5D1B2</accession>
<dbReference type="SMART" id="SM00342">
    <property type="entry name" value="HTH_ARAC"/>
    <property type="match status" value="1"/>
</dbReference>
<dbReference type="PANTHER" id="PTHR42713:SF3">
    <property type="entry name" value="TRANSCRIPTIONAL REGULATORY PROTEIN HPTR"/>
    <property type="match status" value="1"/>
</dbReference>
<evidence type="ECO:0000256" key="1">
    <source>
        <dbReference type="ARBA" id="ARBA00004496"/>
    </source>
</evidence>
<evidence type="ECO:0000256" key="10">
    <source>
        <dbReference type="PROSITE-ProRule" id="PRU00169"/>
    </source>
</evidence>
<dbReference type="SUPFAM" id="SSF52172">
    <property type="entry name" value="CheY-like"/>
    <property type="match status" value="1"/>
</dbReference>
<keyword evidence="4 10" id="KW-0597">Phosphoprotein</keyword>
<evidence type="ECO:0000256" key="6">
    <source>
        <dbReference type="ARBA" id="ARBA00023015"/>
    </source>
</evidence>
<evidence type="ECO:0000256" key="7">
    <source>
        <dbReference type="ARBA" id="ARBA00023125"/>
    </source>
</evidence>
<gene>
    <name evidence="13" type="ORF">SAMN04489757_104184</name>
</gene>
<keyword evidence="6" id="KW-0805">Transcription regulation</keyword>
<dbReference type="Proteomes" id="UP000198806">
    <property type="component" value="Unassembled WGS sequence"/>
</dbReference>
<dbReference type="RefSeq" id="WP_091684577.1">
    <property type="nucleotide sequence ID" value="NZ_BAABFM010000079.1"/>
</dbReference>
<evidence type="ECO:0000256" key="2">
    <source>
        <dbReference type="ARBA" id="ARBA00018672"/>
    </source>
</evidence>
<feature type="modified residue" description="4-aspartylphosphate" evidence="10">
    <location>
        <position position="55"/>
    </location>
</feature>
<feature type="domain" description="HTH araC/xylS-type" evidence="11">
    <location>
        <begin position="150"/>
        <end position="250"/>
    </location>
</feature>
<dbReference type="InterPro" id="IPR011006">
    <property type="entry name" value="CheY-like_superfamily"/>
</dbReference>
<dbReference type="SUPFAM" id="SSF46689">
    <property type="entry name" value="Homeodomain-like"/>
    <property type="match status" value="2"/>
</dbReference>
<name>A0A1I5D1B2_9FIRM</name>
<dbReference type="InterPro" id="IPR001789">
    <property type="entry name" value="Sig_transdc_resp-reg_receiver"/>
</dbReference>
<comment type="function">
    <text evidence="9">May play the central regulatory role in sporulation. It may be an element of the effector pathway responsible for the activation of sporulation genes in response to nutritional stress. Spo0A may act in concert with spo0H (a sigma factor) to control the expression of some genes that are critical to the sporulation process.</text>
</comment>
<dbReference type="Gene3D" id="1.10.10.60">
    <property type="entry name" value="Homeodomain-like"/>
    <property type="match status" value="2"/>
</dbReference>
<protein>
    <recommendedName>
        <fullName evidence="2">Stage 0 sporulation protein A homolog</fullName>
    </recommendedName>
</protein>
<sequence>MRQLLIADDEKIIREGIAKLIQTSDLPVTIVGQAANGQQALEMMHSTHPELVIIDITMPAITGLDVIEQAKEFLPASKFIIISGHDSFPFAQKAIELGAFHYLLKPIKRNQLLSVVEHALETLEEKEKDLVLTDTDITSVSEAVNGTVCKKALAYINDHHCDSNMSLNFIADKFHISQSYLTRMIKKSTDLSFTEYLNKLRIQQAIFLLSSREDLLIAQIAELVGYSSQHYFSRVFKNHTGVSPIEYRNEKRG</sequence>
<dbReference type="GO" id="GO:0000160">
    <property type="term" value="P:phosphorelay signal transduction system"/>
    <property type="evidence" value="ECO:0007669"/>
    <property type="project" value="UniProtKB-KW"/>
</dbReference>
<keyword evidence="7" id="KW-0238">DNA-binding</keyword>
<dbReference type="PRINTS" id="PR00032">
    <property type="entry name" value="HTHARAC"/>
</dbReference>
<dbReference type="InterPro" id="IPR018060">
    <property type="entry name" value="HTH_AraC"/>
</dbReference>
<organism evidence="13 14">
    <name type="scientific">Anaerocolumna aminovalerica</name>
    <dbReference type="NCBI Taxonomy" id="1527"/>
    <lineage>
        <taxon>Bacteria</taxon>
        <taxon>Bacillati</taxon>
        <taxon>Bacillota</taxon>
        <taxon>Clostridia</taxon>
        <taxon>Lachnospirales</taxon>
        <taxon>Lachnospiraceae</taxon>
        <taxon>Anaerocolumna</taxon>
    </lineage>
</organism>
<evidence type="ECO:0000256" key="5">
    <source>
        <dbReference type="ARBA" id="ARBA00023012"/>
    </source>
</evidence>
<dbReference type="PROSITE" id="PS01124">
    <property type="entry name" value="HTH_ARAC_FAMILY_2"/>
    <property type="match status" value="1"/>
</dbReference>
<dbReference type="EMBL" id="FOWD01000004">
    <property type="protein sequence ID" value="SFN93030.1"/>
    <property type="molecule type" value="Genomic_DNA"/>
</dbReference>
<dbReference type="AlphaFoldDB" id="A0A1I5D1B2"/>
<keyword evidence="14" id="KW-1185">Reference proteome</keyword>
<keyword evidence="5" id="KW-0902">Two-component regulatory system</keyword>
<dbReference type="OrthoDB" id="9794370at2"/>
<dbReference type="InterPro" id="IPR020449">
    <property type="entry name" value="Tscrpt_reg_AraC-type_HTH"/>
</dbReference>
<dbReference type="Pfam" id="PF00072">
    <property type="entry name" value="Response_reg"/>
    <property type="match status" value="1"/>
</dbReference>
<dbReference type="Gene3D" id="3.40.50.2300">
    <property type="match status" value="1"/>
</dbReference>
<feature type="domain" description="Response regulatory" evidence="12">
    <location>
        <begin position="3"/>
        <end position="120"/>
    </location>
</feature>
<keyword evidence="8" id="KW-0804">Transcription</keyword>
<dbReference type="GO" id="GO:0003700">
    <property type="term" value="F:DNA-binding transcription factor activity"/>
    <property type="evidence" value="ECO:0007669"/>
    <property type="project" value="InterPro"/>
</dbReference>
<dbReference type="STRING" id="1527.SAMN04489757_104184"/>
<dbReference type="SMART" id="SM00448">
    <property type="entry name" value="REC"/>
    <property type="match status" value="1"/>
</dbReference>
<evidence type="ECO:0000259" key="11">
    <source>
        <dbReference type="PROSITE" id="PS01124"/>
    </source>
</evidence>
<comment type="subcellular location">
    <subcellularLocation>
        <location evidence="1">Cytoplasm</location>
    </subcellularLocation>
</comment>
<keyword evidence="3" id="KW-0963">Cytoplasm</keyword>
<evidence type="ECO:0000256" key="3">
    <source>
        <dbReference type="ARBA" id="ARBA00022490"/>
    </source>
</evidence>
<proteinExistence type="predicted"/>
<dbReference type="GO" id="GO:0043565">
    <property type="term" value="F:sequence-specific DNA binding"/>
    <property type="evidence" value="ECO:0007669"/>
    <property type="project" value="InterPro"/>
</dbReference>
<dbReference type="InterPro" id="IPR009057">
    <property type="entry name" value="Homeodomain-like_sf"/>
</dbReference>
<dbReference type="GO" id="GO:0005737">
    <property type="term" value="C:cytoplasm"/>
    <property type="evidence" value="ECO:0007669"/>
    <property type="project" value="UniProtKB-SubCell"/>
</dbReference>
<dbReference type="CDD" id="cd17536">
    <property type="entry name" value="REC_YesN-like"/>
    <property type="match status" value="1"/>
</dbReference>
<dbReference type="InterPro" id="IPR051552">
    <property type="entry name" value="HptR"/>
</dbReference>
<dbReference type="PANTHER" id="PTHR42713">
    <property type="entry name" value="HISTIDINE KINASE-RELATED"/>
    <property type="match status" value="1"/>
</dbReference>
<evidence type="ECO:0000259" key="12">
    <source>
        <dbReference type="PROSITE" id="PS50110"/>
    </source>
</evidence>
<dbReference type="PROSITE" id="PS50110">
    <property type="entry name" value="RESPONSE_REGULATORY"/>
    <property type="match status" value="1"/>
</dbReference>
<dbReference type="Pfam" id="PF12833">
    <property type="entry name" value="HTH_18"/>
    <property type="match status" value="1"/>
</dbReference>
<evidence type="ECO:0000313" key="13">
    <source>
        <dbReference type="EMBL" id="SFN93030.1"/>
    </source>
</evidence>
<evidence type="ECO:0000313" key="14">
    <source>
        <dbReference type="Proteomes" id="UP000198806"/>
    </source>
</evidence>